<dbReference type="EMBL" id="KK198763">
    <property type="protein sequence ID" value="KCW46738.1"/>
    <property type="molecule type" value="Genomic_DNA"/>
</dbReference>
<protein>
    <submittedName>
        <fullName evidence="2">Uncharacterized protein</fullName>
    </submittedName>
</protein>
<dbReference type="Gramene" id="KCW46738">
    <property type="protein sequence ID" value="KCW46738"/>
    <property type="gene ID" value="EUGRSUZ_K00554"/>
</dbReference>
<feature type="signal peptide" evidence="1">
    <location>
        <begin position="1"/>
        <end position="19"/>
    </location>
</feature>
<keyword evidence="1" id="KW-0732">Signal</keyword>
<reference evidence="2" key="1">
    <citation type="submission" date="2013-07" db="EMBL/GenBank/DDBJ databases">
        <title>The genome of Eucalyptus grandis.</title>
        <authorList>
            <person name="Schmutz J."/>
            <person name="Hayes R."/>
            <person name="Myburg A."/>
            <person name="Tuskan G."/>
            <person name="Grattapaglia D."/>
            <person name="Rokhsar D.S."/>
        </authorList>
    </citation>
    <scope>NUCLEOTIDE SEQUENCE</scope>
    <source>
        <tissue evidence="2">Leaf extractions</tissue>
    </source>
</reference>
<gene>
    <name evidence="2" type="ORF">EUGRSUZ_K00554</name>
</gene>
<name>A0A058ZY87_EUCGR</name>
<sequence length="80" mass="9682">MIFFLFWEIVFNLCSVLMTETYWMDGRKRSPWIKNDQLIRKSDSLFLTIRKLFYLNLLLHPSVKESLPPPEYTSSMLMLF</sequence>
<accession>A0A058ZY87</accession>
<evidence type="ECO:0000313" key="2">
    <source>
        <dbReference type="EMBL" id="KCW46738.1"/>
    </source>
</evidence>
<dbReference type="InParanoid" id="A0A058ZY87"/>
<feature type="chain" id="PRO_5001567372" evidence="1">
    <location>
        <begin position="20"/>
        <end position="80"/>
    </location>
</feature>
<evidence type="ECO:0000256" key="1">
    <source>
        <dbReference type="SAM" id="SignalP"/>
    </source>
</evidence>
<dbReference type="AlphaFoldDB" id="A0A058ZY87"/>
<proteinExistence type="predicted"/>
<organism evidence="2">
    <name type="scientific">Eucalyptus grandis</name>
    <name type="common">Flooded gum</name>
    <dbReference type="NCBI Taxonomy" id="71139"/>
    <lineage>
        <taxon>Eukaryota</taxon>
        <taxon>Viridiplantae</taxon>
        <taxon>Streptophyta</taxon>
        <taxon>Embryophyta</taxon>
        <taxon>Tracheophyta</taxon>
        <taxon>Spermatophyta</taxon>
        <taxon>Magnoliopsida</taxon>
        <taxon>eudicotyledons</taxon>
        <taxon>Gunneridae</taxon>
        <taxon>Pentapetalae</taxon>
        <taxon>rosids</taxon>
        <taxon>malvids</taxon>
        <taxon>Myrtales</taxon>
        <taxon>Myrtaceae</taxon>
        <taxon>Myrtoideae</taxon>
        <taxon>Eucalypteae</taxon>
        <taxon>Eucalyptus</taxon>
    </lineage>
</organism>